<dbReference type="RefSeq" id="WP_172355680.1">
    <property type="nucleotide sequence ID" value="NZ_BLLH01000002.1"/>
</dbReference>
<feature type="compositionally biased region" description="Low complexity" evidence="1">
    <location>
        <begin position="113"/>
        <end position="130"/>
    </location>
</feature>
<dbReference type="EMBL" id="BLLH01000002">
    <property type="protein sequence ID" value="GFH40297.1"/>
    <property type="molecule type" value="Genomic_DNA"/>
</dbReference>
<evidence type="ECO:0000256" key="1">
    <source>
        <dbReference type="SAM" id="MobiDB-lite"/>
    </source>
</evidence>
<feature type="compositionally biased region" description="Polar residues" evidence="1">
    <location>
        <begin position="142"/>
        <end position="158"/>
    </location>
</feature>
<dbReference type="AlphaFoldDB" id="A0A6A0B8X8"/>
<gene>
    <name evidence="3" type="ORF">Hs20B_06950</name>
</gene>
<feature type="compositionally biased region" description="Low complexity" evidence="1">
    <location>
        <begin position="159"/>
        <end position="179"/>
    </location>
</feature>
<organism evidence="3 4">
    <name type="scientific">Pseudolactococcus insecticola</name>
    <dbReference type="NCBI Taxonomy" id="2709158"/>
    <lineage>
        <taxon>Bacteria</taxon>
        <taxon>Bacillati</taxon>
        <taxon>Bacillota</taxon>
        <taxon>Bacilli</taxon>
        <taxon>Lactobacillales</taxon>
        <taxon>Streptococcaceae</taxon>
        <taxon>Pseudolactococcus</taxon>
    </lineage>
</organism>
<accession>A0A6A0B8X8</accession>
<keyword evidence="2" id="KW-0812">Transmembrane</keyword>
<protein>
    <submittedName>
        <fullName evidence="3">Uncharacterized protein</fullName>
    </submittedName>
</protein>
<feature type="compositionally biased region" description="Polar residues" evidence="1">
    <location>
        <begin position="249"/>
        <end position="263"/>
    </location>
</feature>
<evidence type="ECO:0000256" key="2">
    <source>
        <dbReference type="SAM" id="Phobius"/>
    </source>
</evidence>
<feature type="region of interest" description="Disordered" evidence="1">
    <location>
        <begin position="67"/>
        <end position="280"/>
    </location>
</feature>
<dbReference type="Proteomes" id="UP000475928">
    <property type="component" value="Unassembled WGS sequence"/>
</dbReference>
<name>A0A6A0B8X8_9LACT</name>
<sequence>MKNIFLNKYLIATELFLTAIIAVGGVIVNENSKNSAVERGNKIVATKNIIKSSSEWAAVREAAAAARTMPSQKLPDIPVAGTDSQKVSTTAKAPDNQPSAPKPAVGESDGRGTSVETEVGSTKSSESTTSHKPATDKHSSEKASTVGVTTTARQTAYDTETPQSQTSSVTTTTASNPNVKKASDSPETSVQTSASEPIVPKSPRESQLTPSTTATAQVQRVQPSVSSESKTALAPSESTPEVKPEPTHTSEVSIETPQTVSKPDNTDTKSRDWSYPWQWW</sequence>
<evidence type="ECO:0000313" key="3">
    <source>
        <dbReference type="EMBL" id="GFH40297.1"/>
    </source>
</evidence>
<evidence type="ECO:0000313" key="4">
    <source>
        <dbReference type="Proteomes" id="UP000475928"/>
    </source>
</evidence>
<keyword evidence="2" id="KW-0472">Membrane</keyword>
<keyword evidence="2" id="KW-1133">Transmembrane helix</keyword>
<keyword evidence="4" id="KW-1185">Reference proteome</keyword>
<feature type="compositionally biased region" description="Polar residues" evidence="1">
    <location>
        <begin position="205"/>
        <end position="230"/>
    </location>
</feature>
<reference evidence="3 4" key="1">
    <citation type="submission" date="2020-02" db="EMBL/GenBank/DDBJ databases">
        <title>Draft genome sequence of Lactococcus sp. Hs20B0-1.</title>
        <authorList>
            <person name="Noda S."/>
            <person name="Yuki M."/>
            <person name="Ohkuma M."/>
        </authorList>
    </citation>
    <scope>NUCLEOTIDE SEQUENCE [LARGE SCALE GENOMIC DNA]</scope>
    <source>
        <strain evidence="3 4">Hs20B0-1</strain>
    </source>
</reference>
<feature type="compositionally biased region" description="Polar residues" evidence="1">
    <location>
        <begin position="82"/>
        <end position="99"/>
    </location>
</feature>
<feature type="transmembrane region" description="Helical" evidence="2">
    <location>
        <begin position="9"/>
        <end position="28"/>
    </location>
</feature>
<proteinExistence type="predicted"/>
<comment type="caution">
    <text evidence="3">The sequence shown here is derived from an EMBL/GenBank/DDBJ whole genome shotgun (WGS) entry which is preliminary data.</text>
</comment>
<feature type="compositionally biased region" description="Polar residues" evidence="1">
    <location>
        <begin position="185"/>
        <end position="195"/>
    </location>
</feature>